<reference evidence="3 4" key="1">
    <citation type="journal article" date="2017" name="PLoS Biol.">
        <title>The sea cucumber genome provides insights into morphological evolution and visceral regeneration.</title>
        <authorList>
            <person name="Zhang X."/>
            <person name="Sun L."/>
            <person name="Yuan J."/>
            <person name="Sun Y."/>
            <person name="Gao Y."/>
            <person name="Zhang L."/>
            <person name="Li S."/>
            <person name="Dai H."/>
            <person name="Hamel J.F."/>
            <person name="Liu C."/>
            <person name="Yu Y."/>
            <person name="Liu S."/>
            <person name="Lin W."/>
            <person name="Guo K."/>
            <person name="Jin S."/>
            <person name="Xu P."/>
            <person name="Storey K.B."/>
            <person name="Huan P."/>
            <person name="Zhang T."/>
            <person name="Zhou Y."/>
            <person name="Zhang J."/>
            <person name="Lin C."/>
            <person name="Li X."/>
            <person name="Xing L."/>
            <person name="Huo D."/>
            <person name="Sun M."/>
            <person name="Wang L."/>
            <person name="Mercier A."/>
            <person name="Li F."/>
            <person name="Yang H."/>
            <person name="Xiang J."/>
        </authorList>
    </citation>
    <scope>NUCLEOTIDE SEQUENCE [LARGE SCALE GENOMIC DNA]</scope>
    <source>
        <strain evidence="3">Shaxun</strain>
        <tissue evidence="3">Muscle</tissue>
    </source>
</reference>
<dbReference type="AlphaFoldDB" id="A0A2G8KUU9"/>
<organism evidence="3 4">
    <name type="scientific">Stichopus japonicus</name>
    <name type="common">Sea cucumber</name>
    <dbReference type="NCBI Taxonomy" id="307972"/>
    <lineage>
        <taxon>Eukaryota</taxon>
        <taxon>Metazoa</taxon>
        <taxon>Echinodermata</taxon>
        <taxon>Eleutherozoa</taxon>
        <taxon>Echinozoa</taxon>
        <taxon>Holothuroidea</taxon>
        <taxon>Aspidochirotacea</taxon>
        <taxon>Aspidochirotida</taxon>
        <taxon>Stichopodidae</taxon>
        <taxon>Apostichopus</taxon>
    </lineage>
</organism>
<evidence type="ECO:0000256" key="1">
    <source>
        <dbReference type="SAM" id="MobiDB-lite"/>
    </source>
</evidence>
<dbReference type="OrthoDB" id="1739706at2759"/>
<dbReference type="InterPro" id="IPR012337">
    <property type="entry name" value="RNaseH-like_sf"/>
</dbReference>
<evidence type="ECO:0000313" key="4">
    <source>
        <dbReference type="Proteomes" id="UP000230750"/>
    </source>
</evidence>
<dbReference type="InterPro" id="IPR006580">
    <property type="entry name" value="Znf_TTF"/>
</dbReference>
<dbReference type="Proteomes" id="UP000230750">
    <property type="component" value="Unassembled WGS sequence"/>
</dbReference>
<keyword evidence="4" id="KW-1185">Reference proteome</keyword>
<dbReference type="EMBL" id="MRZV01000357">
    <property type="protein sequence ID" value="PIK51771.1"/>
    <property type="molecule type" value="Genomic_DNA"/>
</dbReference>
<dbReference type="STRING" id="307972.A0A2G8KUU9"/>
<comment type="caution">
    <text evidence="3">The sequence shown here is derived from an EMBL/GenBank/DDBJ whole genome shotgun (WGS) entry which is preliminary data.</text>
</comment>
<dbReference type="Pfam" id="PF14291">
    <property type="entry name" value="DUF4371"/>
    <property type="match status" value="1"/>
</dbReference>
<accession>A0A2G8KUU9</accession>
<dbReference type="InterPro" id="IPR025398">
    <property type="entry name" value="DUF4371"/>
</dbReference>
<gene>
    <name evidence="3" type="ORF">BSL78_11361</name>
</gene>
<feature type="domain" description="TTF-type" evidence="2">
    <location>
        <begin position="109"/>
        <end position="210"/>
    </location>
</feature>
<feature type="region of interest" description="Disordered" evidence="1">
    <location>
        <begin position="1"/>
        <end position="97"/>
    </location>
</feature>
<dbReference type="PANTHER" id="PTHR45749">
    <property type="match status" value="1"/>
</dbReference>
<protein>
    <submittedName>
        <fullName evidence="3">Putative zinc finger MYM-type protein 1-like</fullName>
    </submittedName>
</protein>
<proteinExistence type="predicted"/>
<sequence length="586" mass="65820">MFSSIRKRQGEARPASLGNQSKRICTGDSDKDDQPGTSFEIEDTSLPVAYHSDSSDDECDSVEGQVQQTKETLAPDESHKPPGPDDISQYPLEGPTQPNIAFPVKKQGCNRSFKSSWYKVHPWLEYSERCDAAFCFACRHFLVPTLRTEEAFTSTGVSNWKKALGKKGKISKHVVADYHVNAMVAWASFKESRKVGSVLEQLSESYKKEILENRHFVKTVAEVLLVTGAQNIAQRGHREDEESDNAGNLRRILSLVSSHDKVIKKRLEGGPRNAKYTSPEIQNDMLKTLAQMVREQILKEIHASKQFSILVDETKDVRKTEQLALVVRYYHEGQITESFLCFKNADGLDAQSLRDVVIGLISGFALDNRVNLVGQGYDGAAVMSGAVSGVAKRIQVLAPSAVYVHCYAHRLNLVIVDACKTVKEAANFFALLQQLYVFVSGSNVHQRWLQTQAEMFTEKQPRELKRLSDTRWACRADARVVLKTRLQAILRLLHHISEDDNAERVIEATGLLAQMDEQFTARLVSMTVLLQKTKSLSTMLQQDDVDLSAASHLATVVIDEKLQDMRSNDDTFYEIWHEVGRVVNDC</sequence>
<evidence type="ECO:0000313" key="3">
    <source>
        <dbReference type="EMBL" id="PIK51771.1"/>
    </source>
</evidence>
<name>A0A2G8KUU9_STIJA</name>
<dbReference type="PANTHER" id="PTHR45749:SF37">
    <property type="entry name" value="OS05G0311600 PROTEIN"/>
    <property type="match status" value="1"/>
</dbReference>
<evidence type="ECO:0000259" key="2">
    <source>
        <dbReference type="SMART" id="SM00597"/>
    </source>
</evidence>
<dbReference type="SUPFAM" id="SSF53098">
    <property type="entry name" value="Ribonuclease H-like"/>
    <property type="match status" value="1"/>
</dbReference>
<dbReference type="SMART" id="SM00597">
    <property type="entry name" value="ZnF_TTF"/>
    <property type="match status" value="1"/>
</dbReference>